<dbReference type="Gene3D" id="2.30.29.30">
    <property type="entry name" value="Pleckstrin-homology domain (PH domain)/Phosphotyrosine-binding domain (PTB)"/>
    <property type="match status" value="1"/>
</dbReference>
<dbReference type="SUPFAM" id="SSF47923">
    <property type="entry name" value="Ypt/Rab-GAP domain of gyp1p"/>
    <property type="match status" value="2"/>
</dbReference>
<sequence length="1281" mass="145393">MITVPISASSPYRSYSDGNKVAKEPLVRAAEDHLLPNAQICKESLKDMKEHSAAQRMERDKDLPQRSQSSAASLISIGADISPSSSQFFEVFYIGKIKVSSPKVPESFIDDALIKFRVHGLEKSRSSTSNLLSDCQRLKRQALMSSINRRNSTESTASESGSIENVSGNSIIPSVNPLGIPPVLSSSVETFPRTTTNPAENDGRDGNRTSESSATSNITVPEIMRNRAASTGSVLSGRRDSTIKGNDDHNRTMVFQVGRFDLRLISPDRKQILLHKQLKDVASCAQGIKNPEHFGFICKESEYFIGSISQAFLTTCDVVRKERYPVFSCDHCPMYWYNKLCQEIEGQNDRRVQSIIFSRMELLPEDEQEIVVSKYKGAEAAGNIGVSSSSLREQNQFLMRLLRAHCESKQARHVHDTAENRSEFLNQYLSVGVGSTIFMKAKRSLTNSFDNLMKRKGSRDDFGLGPQLRDTNHLSTGIQKYGSQSPDNSRQSSILDISPESSRPRSLRVSPEQQIVNNGPKSSMMDIFLKVGNSPKTSPTETDGNSTIQANSSWRQTILNRVVTPNKDHNATEIEKINILKNSETPVKRRSKQELRDLWKKAINQQLILIRMEKENAKLRERQEEATVKRIKLEYDELSSCAREVIEVWDLLVSKESRVSTKCDNQMLLHAIKQGVPKGKRGEVWQFLAEQFCLKQPPIDTQDFPNYNTPYELLLKQLTSQQHAILIDLGRTFPSHPYFSSPLGPGQLALFNLLKAYSLLDHEVGYCQGLSFVAGVLLLHMAEDQAFFLLRHLMFRRGLRKLYLPDMAALQLHLYQLSRLLHDRLPSIYNHFDKHEVSPTLYAAPWLLTLFSSQFPLGFVTRVFDLLFLESSEVLFRVSVALLEEHQDQLLCCDSFEEIMEYLKTRVPAIDKQSLDRIMKRVFYPDLEITKQLNEYRVEYQVLQEEMISVKPQMENLEKFKLRNKQLTQEFTQLSEQLEFFYITMSNLHRLETARSMQQTTIHRLESQNRSLEVTVSTLGAFIQQLADTRADIEVPGEVRRIIAQLSMVEKRRNTSTKSYPLKVIEDNKHGMIKSNSTGRESQNLLRNNSMDTPYPLKSTLSQPNLATKLEKVSSFFSNSHNHIQKQRAQLAALRNEYSEQVRNNDENDPKTVNIDIQITDTMNLANNPVPQNENNLKVPATNLEKSISLPLKLKLKSSKSAYELSSVRKVPTSKLEVTSNDSLTNLTGTIHPLDTCSDVNFRFSGTTKLKSIKPVKSSQSCQEDSSNKQKPEQISDPLNR</sequence>
<dbReference type="Gene3D" id="1.10.8.270">
    <property type="entry name" value="putative rabgap domain of human tbc1 domain family member 14 like domains"/>
    <property type="match status" value="1"/>
</dbReference>
<dbReference type="PANTHER" id="PTHR47219">
    <property type="entry name" value="RAB GTPASE-ACTIVATING PROTEIN 1-LIKE"/>
    <property type="match status" value="1"/>
</dbReference>
<keyword evidence="6" id="KW-1185">Reference proteome</keyword>
<dbReference type="InterPro" id="IPR035969">
    <property type="entry name" value="Rab-GAP_TBC_sf"/>
</dbReference>
<reference evidence="5 6" key="1">
    <citation type="submission" date="2015-09" db="EMBL/GenBank/DDBJ databases">
        <title>Trachymyrmex zeteki WGS genome.</title>
        <authorList>
            <person name="Nygaard S."/>
            <person name="Hu H."/>
            <person name="Boomsma J."/>
            <person name="Zhang G."/>
        </authorList>
    </citation>
    <scope>NUCLEOTIDE SEQUENCE [LARGE SCALE GENOMIC DNA]</scope>
    <source>
        <strain evidence="5">Tzet28-1</strain>
        <tissue evidence="5">Whole body</tissue>
    </source>
</reference>
<feature type="region of interest" description="Disordered" evidence="3">
    <location>
        <begin position="145"/>
        <end position="165"/>
    </location>
</feature>
<name>A0A151WVA5_9HYME</name>
<feature type="compositionally biased region" description="Basic and acidic residues" evidence="3">
    <location>
        <begin position="1266"/>
        <end position="1281"/>
    </location>
</feature>
<dbReference type="FunFam" id="1.10.8.270:FF:000001">
    <property type="entry name" value="TBC1 domain family member 1"/>
    <property type="match status" value="1"/>
</dbReference>
<feature type="region of interest" description="Disordered" evidence="3">
    <location>
        <begin position="47"/>
        <end position="68"/>
    </location>
</feature>
<dbReference type="STRING" id="64791.A0A151WVA5"/>
<keyword evidence="1" id="KW-0343">GTPase activation</keyword>
<dbReference type="InterPro" id="IPR011993">
    <property type="entry name" value="PH-like_dom_sf"/>
</dbReference>
<dbReference type="InterPro" id="IPR021785">
    <property type="entry name" value="DUF3350"/>
</dbReference>
<feature type="compositionally biased region" description="Polar residues" evidence="3">
    <location>
        <begin position="184"/>
        <end position="199"/>
    </location>
</feature>
<dbReference type="GO" id="GO:0005096">
    <property type="term" value="F:GTPase activator activity"/>
    <property type="evidence" value="ECO:0007669"/>
    <property type="project" value="UniProtKB-KW"/>
</dbReference>
<feature type="compositionally biased region" description="Basic and acidic residues" evidence="3">
    <location>
        <begin position="237"/>
        <end position="247"/>
    </location>
</feature>
<dbReference type="InterPro" id="IPR050302">
    <property type="entry name" value="Rab_GAP_TBC_domain"/>
</dbReference>
<dbReference type="FunFam" id="1.10.10.2750:FF:000002">
    <property type="entry name" value="TBC1 domain family member 4"/>
    <property type="match status" value="1"/>
</dbReference>
<feature type="region of interest" description="Disordered" evidence="3">
    <location>
        <begin position="1253"/>
        <end position="1281"/>
    </location>
</feature>
<dbReference type="InterPro" id="IPR000195">
    <property type="entry name" value="Rab-GAP-TBC_dom"/>
</dbReference>
<feature type="compositionally biased region" description="Basic and acidic residues" evidence="3">
    <location>
        <begin position="47"/>
        <end position="64"/>
    </location>
</feature>
<accession>A0A151WVA5</accession>
<gene>
    <name evidence="5" type="ORF">ALC60_09081</name>
</gene>
<feature type="compositionally biased region" description="Polar residues" evidence="3">
    <location>
        <begin position="511"/>
        <end position="520"/>
    </location>
</feature>
<dbReference type="Proteomes" id="UP000075809">
    <property type="component" value="Unassembled WGS sequence"/>
</dbReference>
<dbReference type="Pfam" id="PF11830">
    <property type="entry name" value="DUF3350"/>
    <property type="match status" value="1"/>
</dbReference>
<feature type="region of interest" description="Disordered" evidence="3">
    <location>
        <begin position="183"/>
        <end position="247"/>
    </location>
</feature>
<dbReference type="Gene3D" id="1.10.10.2750">
    <property type="match status" value="1"/>
</dbReference>
<dbReference type="EMBL" id="KQ982708">
    <property type="protein sequence ID" value="KYQ51784.1"/>
    <property type="molecule type" value="Genomic_DNA"/>
</dbReference>
<feature type="region of interest" description="Disordered" evidence="3">
    <location>
        <begin position="458"/>
        <end position="520"/>
    </location>
</feature>
<evidence type="ECO:0000256" key="2">
    <source>
        <dbReference type="ARBA" id="ARBA00022553"/>
    </source>
</evidence>
<dbReference type="Gene3D" id="1.10.472.80">
    <property type="entry name" value="Ypt/Rab-GAP domain of gyp1p, domain 3"/>
    <property type="match status" value="1"/>
</dbReference>
<dbReference type="PROSITE" id="PS50086">
    <property type="entry name" value="TBC_RABGAP"/>
    <property type="match status" value="1"/>
</dbReference>
<organism evidence="5 6">
    <name type="scientific">Mycetomoellerius zeteki</name>
    <dbReference type="NCBI Taxonomy" id="64791"/>
    <lineage>
        <taxon>Eukaryota</taxon>
        <taxon>Metazoa</taxon>
        <taxon>Ecdysozoa</taxon>
        <taxon>Arthropoda</taxon>
        <taxon>Hexapoda</taxon>
        <taxon>Insecta</taxon>
        <taxon>Pterygota</taxon>
        <taxon>Neoptera</taxon>
        <taxon>Endopterygota</taxon>
        <taxon>Hymenoptera</taxon>
        <taxon>Apocrita</taxon>
        <taxon>Aculeata</taxon>
        <taxon>Formicoidea</taxon>
        <taxon>Formicidae</taxon>
        <taxon>Myrmicinae</taxon>
        <taxon>Mycetomoellerius</taxon>
    </lineage>
</organism>
<keyword evidence="2" id="KW-0597">Phosphoprotein</keyword>
<dbReference type="SMART" id="SM00164">
    <property type="entry name" value="TBC"/>
    <property type="match status" value="1"/>
</dbReference>
<dbReference type="FunFam" id="1.10.472.80:FF:000043">
    <property type="entry name" value="Pollux, isoform A"/>
    <property type="match status" value="1"/>
</dbReference>
<evidence type="ECO:0000256" key="1">
    <source>
        <dbReference type="ARBA" id="ARBA00022468"/>
    </source>
</evidence>
<protein>
    <submittedName>
        <fullName evidence="5">TBC1 domain family member 1</fullName>
    </submittedName>
</protein>
<dbReference type="PANTHER" id="PTHR47219:SF16">
    <property type="entry name" value="GTPASE ACTIVATING PROTEIN"/>
    <property type="match status" value="1"/>
</dbReference>
<dbReference type="CDD" id="cd01269">
    <property type="entry name" value="PTB_TBC1D1_like"/>
    <property type="match status" value="1"/>
</dbReference>
<dbReference type="Pfam" id="PF00566">
    <property type="entry name" value="RabGAP-TBC"/>
    <property type="match status" value="1"/>
</dbReference>
<evidence type="ECO:0000259" key="4">
    <source>
        <dbReference type="PROSITE" id="PS50086"/>
    </source>
</evidence>
<feature type="compositionally biased region" description="Polar residues" evidence="3">
    <location>
        <begin position="473"/>
        <end position="501"/>
    </location>
</feature>
<evidence type="ECO:0000256" key="3">
    <source>
        <dbReference type="SAM" id="MobiDB-lite"/>
    </source>
</evidence>
<evidence type="ECO:0000313" key="5">
    <source>
        <dbReference type="EMBL" id="KYQ51784.1"/>
    </source>
</evidence>
<feature type="compositionally biased region" description="Polar residues" evidence="3">
    <location>
        <begin position="209"/>
        <end position="219"/>
    </location>
</feature>
<dbReference type="SUPFAM" id="SSF50729">
    <property type="entry name" value="PH domain-like"/>
    <property type="match status" value="1"/>
</dbReference>
<feature type="domain" description="Rab-GAP TBC" evidence="4">
    <location>
        <begin position="675"/>
        <end position="871"/>
    </location>
</feature>
<proteinExistence type="predicted"/>
<evidence type="ECO:0000313" key="6">
    <source>
        <dbReference type="Proteomes" id="UP000075809"/>
    </source>
</evidence>